<keyword evidence="3" id="KW-0804">Transcription</keyword>
<keyword evidence="2 5" id="KW-0238">DNA-binding</keyword>
<dbReference type="InterPro" id="IPR028978">
    <property type="entry name" value="Chorismate_lyase_/UTRA_dom_sf"/>
</dbReference>
<evidence type="ECO:0000256" key="1">
    <source>
        <dbReference type="ARBA" id="ARBA00023015"/>
    </source>
</evidence>
<dbReference type="Pfam" id="PF07702">
    <property type="entry name" value="UTRA"/>
    <property type="match status" value="1"/>
</dbReference>
<dbReference type="PROSITE" id="PS50949">
    <property type="entry name" value="HTH_GNTR"/>
    <property type="match status" value="1"/>
</dbReference>
<dbReference type="Gene3D" id="3.40.1410.10">
    <property type="entry name" value="Chorismate lyase-like"/>
    <property type="match status" value="1"/>
</dbReference>
<gene>
    <name evidence="5" type="ORF">ABH903_001381</name>
</gene>
<evidence type="ECO:0000313" key="5">
    <source>
        <dbReference type="EMBL" id="MEY9258362.1"/>
    </source>
</evidence>
<evidence type="ECO:0000256" key="3">
    <source>
        <dbReference type="ARBA" id="ARBA00023163"/>
    </source>
</evidence>
<dbReference type="InterPro" id="IPR050679">
    <property type="entry name" value="Bact_HTH_transcr_reg"/>
</dbReference>
<comment type="caution">
    <text evidence="5">The sequence shown here is derived from an EMBL/GenBank/DDBJ whole genome shotgun (WGS) entry which is preliminary data.</text>
</comment>
<dbReference type="Pfam" id="PF00392">
    <property type="entry name" value="GntR"/>
    <property type="match status" value="1"/>
</dbReference>
<keyword evidence="6" id="KW-1185">Reference proteome</keyword>
<dbReference type="SMART" id="SM00866">
    <property type="entry name" value="UTRA"/>
    <property type="match status" value="1"/>
</dbReference>
<proteinExistence type="predicted"/>
<dbReference type="InterPro" id="IPR036390">
    <property type="entry name" value="WH_DNA-bd_sf"/>
</dbReference>
<sequence length="261" mass="28956">MSKRQSPDTAEVTCLHPVSHTSSIPLYTQVIEQIEDCVIRGLLKHNQLLPSEPELCRIFGASRATVRRAVNHLVKRGVIRRERGIGTRISREPRIDGSGLRSVYSQLMASNRKPTTDLLDLSAFTADEDASSSLGFPVGTPLARIKRLRRANGVPVSIMVSHIPRSLLDPSEADLVDSSLDELLRNTERPPHMAAQTIEAVLPTPDQCRLLDLSEGRPILSEEIQVFDVDGTLINHSRNFYNPDSYTFRSITVDSARGVLD</sequence>
<protein>
    <submittedName>
        <fullName evidence="5">DNA-binding GntR family transcriptional regulator</fullName>
    </submittedName>
</protein>
<dbReference type="InterPro" id="IPR011663">
    <property type="entry name" value="UTRA"/>
</dbReference>
<dbReference type="PANTHER" id="PTHR44846">
    <property type="entry name" value="MANNOSYL-D-GLYCERATE TRANSPORT/METABOLISM SYSTEM REPRESSOR MNGR-RELATED"/>
    <property type="match status" value="1"/>
</dbReference>
<dbReference type="EMBL" id="JBGBYS010000005">
    <property type="protein sequence ID" value="MEY9258362.1"/>
    <property type="molecule type" value="Genomic_DNA"/>
</dbReference>
<reference evidence="5 6" key="1">
    <citation type="submission" date="2024-07" db="EMBL/GenBank/DDBJ databases">
        <title>Mealworm larvae gut microbial communities from Newark, Delaware, USA.</title>
        <authorList>
            <person name="Blenner M."/>
        </authorList>
    </citation>
    <scope>NUCLEOTIDE SEQUENCE [LARGE SCALE GENOMIC DNA]</scope>
    <source>
        <strain evidence="5 6">UD i117</strain>
    </source>
</reference>
<dbReference type="PANTHER" id="PTHR44846:SF1">
    <property type="entry name" value="MANNOSYL-D-GLYCERATE TRANSPORT_METABOLISM SYSTEM REPRESSOR MNGR-RELATED"/>
    <property type="match status" value="1"/>
</dbReference>
<dbReference type="Gene3D" id="1.10.10.10">
    <property type="entry name" value="Winged helix-like DNA-binding domain superfamily/Winged helix DNA-binding domain"/>
    <property type="match status" value="1"/>
</dbReference>
<dbReference type="InterPro" id="IPR000524">
    <property type="entry name" value="Tscrpt_reg_HTH_GntR"/>
</dbReference>
<dbReference type="CDD" id="cd07377">
    <property type="entry name" value="WHTH_GntR"/>
    <property type="match status" value="1"/>
</dbReference>
<dbReference type="SMART" id="SM00345">
    <property type="entry name" value="HTH_GNTR"/>
    <property type="match status" value="1"/>
</dbReference>
<dbReference type="SUPFAM" id="SSF64288">
    <property type="entry name" value="Chorismate lyase-like"/>
    <property type="match status" value="1"/>
</dbReference>
<dbReference type="PRINTS" id="PR00035">
    <property type="entry name" value="HTHGNTR"/>
</dbReference>
<evidence type="ECO:0000259" key="4">
    <source>
        <dbReference type="PROSITE" id="PS50949"/>
    </source>
</evidence>
<evidence type="ECO:0000313" key="6">
    <source>
        <dbReference type="Proteomes" id="UP001565435"/>
    </source>
</evidence>
<dbReference type="SUPFAM" id="SSF46785">
    <property type="entry name" value="Winged helix' DNA-binding domain"/>
    <property type="match status" value="1"/>
</dbReference>
<dbReference type="RefSeq" id="WP_370035558.1">
    <property type="nucleotide sequence ID" value="NZ_JBGBYS010000005.1"/>
</dbReference>
<accession>A0ABV4EIM4</accession>
<dbReference type="GO" id="GO:0003677">
    <property type="term" value="F:DNA binding"/>
    <property type="evidence" value="ECO:0007669"/>
    <property type="project" value="UniProtKB-KW"/>
</dbReference>
<name>A0ABV4EIM4_BREEP</name>
<dbReference type="InterPro" id="IPR036388">
    <property type="entry name" value="WH-like_DNA-bd_sf"/>
</dbReference>
<feature type="domain" description="HTH gntR-type" evidence="4">
    <location>
        <begin position="24"/>
        <end position="92"/>
    </location>
</feature>
<keyword evidence="1" id="KW-0805">Transcription regulation</keyword>
<evidence type="ECO:0000256" key="2">
    <source>
        <dbReference type="ARBA" id="ARBA00023125"/>
    </source>
</evidence>
<dbReference type="Proteomes" id="UP001565435">
    <property type="component" value="Unassembled WGS sequence"/>
</dbReference>
<organism evidence="5 6">
    <name type="scientific">Brevibacterium epidermidis</name>
    <dbReference type="NCBI Taxonomy" id="1698"/>
    <lineage>
        <taxon>Bacteria</taxon>
        <taxon>Bacillati</taxon>
        <taxon>Actinomycetota</taxon>
        <taxon>Actinomycetes</taxon>
        <taxon>Micrococcales</taxon>
        <taxon>Brevibacteriaceae</taxon>
        <taxon>Brevibacterium</taxon>
    </lineage>
</organism>